<evidence type="ECO:0000256" key="4">
    <source>
        <dbReference type="ARBA" id="ARBA00023163"/>
    </source>
</evidence>
<sequence>MDPSQLPSLAWFVHIAHHLSFTKAAAEMGVSRAALSQNLKALERQLNVKLLYRTTRDMSLTEDGQRLYDTLRPAFGSIELAIRNLHEVRHEPSGLLRINTSRVAARNLVEPHLGEFMARYPLLRVELVMDDGLSNIIADGYDAGIRLGESLAEHMVAVPITPMLEMAVVGSPDYFARHGTPATPADLIGHNCLCYRHTTSGAIYRWEFTSPEIEGHAFEVEPHGSVVTNDDDGMIRAALQGIGLIQHQDIALREHLDAGTLVRVLDRWCKPFPGYYLYTPSREQMPAKVRALMDFLVEKRDHLAVDMARRVANPAQAAAPKSRKPRATGTRRATRA</sequence>
<gene>
    <name evidence="7" type="ORF">OHZ10_33750</name>
</gene>
<dbReference type="Gene3D" id="3.40.190.290">
    <property type="match status" value="1"/>
</dbReference>
<dbReference type="PANTHER" id="PTHR30537:SF1">
    <property type="entry name" value="HTH-TYPE TRANSCRIPTIONAL REGULATOR PGRR"/>
    <property type="match status" value="1"/>
</dbReference>
<feature type="domain" description="HTH lysR-type" evidence="6">
    <location>
        <begin position="1"/>
        <end position="61"/>
    </location>
</feature>
<dbReference type="Pfam" id="PF00126">
    <property type="entry name" value="HTH_1"/>
    <property type="match status" value="1"/>
</dbReference>
<dbReference type="PROSITE" id="PS50931">
    <property type="entry name" value="HTH_LYSR"/>
    <property type="match status" value="1"/>
</dbReference>
<evidence type="ECO:0000256" key="3">
    <source>
        <dbReference type="ARBA" id="ARBA00023125"/>
    </source>
</evidence>
<dbReference type="InterPro" id="IPR036390">
    <property type="entry name" value="WH_DNA-bd_sf"/>
</dbReference>
<dbReference type="Proteomes" id="UP001448498">
    <property type="component" value="Chromosome 2"/>
</dbReference>
<feature type="compositionally biased region" description="Low complexity" evidence="5">
    <location>
        <begin position="311"/>
        <end position="320"/>
    </location>
</feature>
<dbReference type="SUPFAM" id="SSF46785">
    <property type="entry name" value="Winged helix' DNA-binding domain"/>
    <property type="match status" value="1"/>
</dbReference>
<dbReference type="InterPro" id="IPR005119">
    <property type="entry name" value="LysR_subst-bd"/>
</dbReference>
<dbReference type="Pfam" id="PF03466">
    <property type="entry name" value="LysR_substrate"/>
    <property type="match status" value="1"/>
</dbReference>
<dbReference type="EMBL" id="CP109823">
    <property type="protein sequence ID" value="XAE53597.1"/>
    <property type="molecule type" value="Genomic_DNA"/>
</dbReference>
<keyword evidence="4" id="KW-0804">Transcription</keyword>
<evidence type="ECO:0000256" key="1">
    <source>
        <dbReference type="ARBA" id="ARBA00009437"/>
    </source>
</evidence>
<dbReference type="InterPro" id="IPR000847">
    <property type="entry name" value="LysR_HTH_N"/>
</dbReference>
<evidence type="ECO:0000256" key="2">
    <source>
        <dbReference type="ARBA" id="ARBA00023015"/>
    </source>
</evidence>
<evidence type="ECO:0000313" key="7">
    <source>
        <dbReference type="EMBL" id="XAE53597.1"/>
    </source>
</evidence>
<dbReference type="InterPro" id="IPR058163">
    <property type="entry name" value="LysR-type_TF_proteobact-type"/>
</dbReference>
<dbReference type="SUPFAM" id="SSF53850">
    <property type="entry name" value="Periplasmic binding protein-like II"/>
    <property type="match status" value="1"/>
</dbReference>
<dbReference type="Gene3D" id="1.10.10.10">
    <property type="entry name" value="Winged helix-like DNA-binding domain superfamily/Winged helix DNA-binding domain"/>
    <property type="match status" value="1"/>
</dbReference>
<organism evidence="7 8">
    <name type="scientific">Burkholderia arboris</name>
    <dbReference type="NCBI Taxonomy" id="488730"/>
    <lineage>
        <taxon>Bacteria</taxon>
        <taxon>Pseudomonadati</taxon>
        <taxon>Pseudomonadota</taxon>
        <taxon>Betaproteobacteria</taxon>
        <taxon>Burkholderiales</taxon>
        <taxon>Burkholderiaceae</taxon>
        <taxon>Burkholderia</taxon>
        <taxon>Burkholderia cepacia complex</taxon>
    </lineage>
</organism>
<keyword evidence="3" id="KW-0238">DNA-binding</keyword>
<evidence type="ECO:0000313" key="8">
    <source>
        <dbReference type="Proteomes" id="UP001448498"/>
    </source>
</evidence>
<dbReference type="CDD" id="cd08474">
    <property type="entry name" value="PBP2_CrgA_like_5"/>
    <property type="match status" value="1"/>
</dbReference>
<dbReference type="PRINTS" id="PR00039">
    <property type="entry name" value="HTHLYSR"/>
</dbReference>
<reference evidence="7 8" key="1">
    <citation type="submission" date="2022-10" db="EMBL/GenBank/DDBJ databases">
        <title>Genomic of Burkholderia cepacia PN-1.</title>
        <authorList>
            <person name="Yang Y."/>
            <person name="Guan H."/>
            <person name="Huang J."/>
        </authorList>
    </citation>
    <scope>NUCLEOTIDE SEQUENCE [LARGE SCALE GENOMIC DNA]</scope>
    <source>
        <strain evidence="7 8">PN-1</strain>
    </source>
</reference>
<keyword evidence="8" id="KW-1185">Reference proteome</keyword>
<proteinExistence type="inferred from homology"/>
<evidence type="ECO:0000256" key="5">
    <source>
        <dbReference type="SAM" id="MobiDB-lite"/>
    </source>
</evidence>
<dbReference type="RefSeq" id="WP_342706358.1">
    <property type="nucleotide sequence ID" value="NZ_CP109823.1"/>
</dbReference>
<feature type="compositionally biased region" description="Low complexity" evidence="5">
    <location>
        <begin position="327"/>
        <end position="336"/>
    </location>
</feature>
<protein>
    <submittedName>
        <fullName evidence="7">LysR family transcriptional regulator</fullName>
    </submittedName>
</protein>
<name>A0ABZ3DX81_9BURK</name>
<comment type="similarity">
    <text evidence="1">Belongs to the LysR transcriptional regulatory family.</text>
</comment>
<accession>A0ABZ3DX81</accession>
<dbReference type="PANTHER" id="PTHR30537">
    <property type="entry name" value="HTH-TYPE TRANSCRIPTIONAL REGULATOR"/>
    <property type="match status" value="1"/>
</dbReference>
<evidence type="ECO:0000259" key="6">
    <source>
        <dbReference type="PROSITE" id="PS50931"/>
    </source>
</evidence>
<dbReference type="InterPro" id="IPR036388">
    <property type="entry name" value="WH-like_DNA-bd_sf"/>
</dbReference>
<keyword evidence="2" id="KW-0805">Transcription regulation</keyword>
<feature type="region of interest" description="Disordered" evidence="5">
    <location>
        <begin position="311"/>
        <end position="336"/>
    </location>
</feature>